<dbReference type="InterPro" id="IPR004695">
    <property type="entry name" value="SLAC1/Mae1/Ssu1/TehA"/>
</dbReference>
<keyword evidence="7 12" id="KW-0812">Transmembrane</keyword>
<evidence type="ECO:0000256" key="1">
    <source>
        <dbReference type="ARBA" id="ARBA00004127"/>
    </source>
</evidence>
<evidence type="ECO:0000256" key="10">
    <source>
        <dbReference type="ARBA" id="ARBA00023136"/>
    </source>
</evidence>
<evidence type="ECO:0000256" key="11">
    <source>
        <dbReference type="ARBA" id="ARBA00054248"/>
    </source>
</evidence>
<keyword evidence="6" id="KW-1003">Cell membrane</keyword>
<dbReference type="PANTHER" id="PTHR31269:SF22">
    <property type="entry name" value="OS01G0247700 PROTEIN"/>
    <property type="match status" value="1"/>
</dbReference>
<dbReference type="CDD" id="cd09323">
    <property type="entry name" value="TDT_SLAC1_like"/>
    <property type="match status" value="1"/>
</dbReference>
<dbReference type="GO" id="GO:0006811">
    <property type="term" value="P:monoatomic ion transport"/>
    <property type="evidence" value="ECO:0007669"/>
    <property type="project" value="UniProtKB-KW"/>
</dbReference>
<accession>A0ABD1FN89</accession>
<comment type="subcellular location">
    <subcellularLocation>
        <location evidence="2">Cell membrane</location>
    </subcellularLocation>
    <subcellularLocation>
        <location evidence="1">Endomembrane system</location>
        <topology evidence="1">Multi-pass membrane protein</topology>
    </subcellularLocation>
</comment>
<dbReference type="GO" id="GO:0005886">
    <property type="term" value="C:plasma membrane"/>
    <property type="evidence" value="ECO:0007669"/>
    <property type="project" value="UniProtKB-SubCell"/>
</dbReference>
<evidence type="ECO:0000256" key="7">
    <source>
        <dbReference type="ARBA" id="ARBA00022692"/>
    </source>
</evidence>
<dbReference type="GO" id="GO:0012505">
    <property type="term" value="C:endomembrane system"/>
    <property type="evidence" value="ECO:0007669"/>
    <property type="project" value="UniProtKB-SubCell"/>
</dbReference>
<keyword evidence="14" id="KW-1185">Reference proteome</keyword>
<evidence type="ECO:0000256" key="4">
    <source>
        <dbReference type="ARBA" id="ARBA00011233"/>
    </source>
</evidence>
<dbReference type="Gene3D" id="1.50.10.150">
    <property type="entry name" value="Voltage-dependent anion channel"/>
    <property type="match status" value="1"/>
</dbReference>
<organism evidence="13 14">
    <name type="scientific">Salvia divinorum</name>
    <name type="common">Maria pastora</name>
    <name type="synonym">Diviner's sage</name>
    <dbReference type="NCBI Taxonomy" id="28513"/>
    <lineage>
        <taxon>Eukaryota</taxon>
        <taxon>Viridiplantae</taxon>
        <taxon>Streptophyta</taxon>
        <taxon>Embryophyta</taxon>
        <taxon>Tracheophyta</taxon>
        <taxon>Spermatophyta</taxon>
        <taxon>Magnoliopsida</taxon>
        <taxon>eudicotyledons</taxon>
        <taxon>Gunneridae</taxon>
        <taxon>Pentapetalae</taxon>
        <taxon>asterids</taxon>
        <taxon>lamiids</taxon>
        <taxon>Lamiales</taxon>
        <taxon>Lamiaceae</taxon>
        <taxon>Nepetoideae</taxon>
        <taxon>Mentheae</taxon>
        <taxon>Salviinae</taxon>
        <taxon>Salvia</taxon>
        <taxon>Salvia subgen. Calosphace</taxon>
    </lineage>
</organism>
<evidence type="ECO:0000256" key="9">
    <source>
        <dbReference type="ARBA" id="ARBA00023065"/>
    </source>
</evidence>
<feature type="transmembrane region" description="Helical" evidence="12">
    <location>
        <begin position="211"/>
        <end position="231"/>
    </location>
</feature>
<gene>
    <name evidence="13" type="ORF">AAHA92_33224</name>
</gene>
<dbReference type="Pfam" id="PF03595">
    <property type="entry name" value="SLAC1"/>
    <property type="match status" value="1"/>
</dbReference>
<evidence type="ECO:0000313" key="13">
    <source>
        <dbReference type="EMBL" id="KAL1533326.1"/>
    </source>
</evidence>
<comment type="caution">
    <text evidence="13">The sequence shown here is derived from an EMBL/GenBank/DDBJ whole genome shotgun (WGS) entry which is preliminary data.</text>
</comment>
<sequence>MEIQSSEKSCKDVALTVLTRTHAGYFRIALSLGWQALLWKILLKDSRMAFPLLTILWSFSLSILLLLSLLYLLRCIFFFDMIKDEFSHHVGVNYLFAPWISWLLILESAPFVTPSHASFVVLWWVLAVPVVVLDVKIYGQWFTKGKRFLTAVANPSSHLSVVGNLVGARAASKMGWREVSVFLFSLGMVHYLVLFVTLYQRFSGGDLLPVVLRPVLFLFFAAPSAASLAWYSISGRFDTGSKMMFFLSLFLFTSLICRPCLFKKAMRKFNIAWWAYSYPITILALASTRYAQEVNDGVAHAIRLFLLALSVLVIFGLLLFTAFHPNLLLDPTPSPTHHPTTFPTYLSAN</sequence>
<feature type="transmembrane region" description="Helical" evidence="12">
    <location>
        <begin position="24"/>
        <end position="42"/>
    </location>
</feature>
<keyword evidence="9" id="KW-0406">Ion transport</keyword>
<evidence type="ECO:0000256" key="8">
    <source>
        <dbReference type="ARBA" id="ARBA00022989"/>
    </source>
</evidence>
<feature type="transmembrane region" description="Helical" evidence="12">
    <location>
        <begin position="273"/>
        <end position="292"/>
    </location>
</feature>
<feature type="transmembrane region" description="Helical" evidence="12">
    <location>
        <begin position="119"/>
        <end position="139"/>
    </location>
</feature>
<comment type="subunit">
    <text evidence="4">Homotrimer.</text>
</comment>
<feature type="transmembrane region" description="Helical" evidence="12">
    <location>
        <begin position="243"/>
        <end position="261"/>
    </location>
</feature>
<keyword evidence="5" id="KW-0813">Transport</keyword>
<dbReference type="Proteomes" id="UP001567538">
    <property type="component" value="Unassembled WGS sequence"/>
</dbReference>
<evidence type="ECO:0008006" key="15">
    <source>
        <dbReference type="Google" id="ProtNLM"/>
    </source>
</evidence>
<feature type="transmembrane region" description="Helical" evidence="12">
    <location>
        <begin position="48"/>
        <end position="73"/>
    </location>
</feature>
<evidence type="ECO:0000256" key="6">
    <source>
        <dbReference type="ARBA" id="ARBA00022475"/>
    </source>
</evidence>
<keyword evidence="10 12" id="KW-0472">Membrane</keyword>
<protein>
    <recommendedName>
        <fullName evidence="15">S-type anion channel SLAH4-like</fullName>
    </recommendedName>
</protein>
<feature type="transmembrane region" description="Helical" evidence="12">
    <location>
        <begin position="94"/>
        <end position="113"/>
    </location>
</feature>
<comment type="function">
    <text evidence="11">Slow, weak voltage-dependent S-type anion efflux channel involved in maintenance of anion homeostasis.</text>
</comment>
<name>A0ABD1FN89_SALDI</name>
<evidence type="ECO:0000256" key="3">
    <source>
        <dbReference type="ARBA" id="ARBA00007808"/>
    </source>
</evidence>
<comment type="similarity">
    <text evidence="3">Belongs to the SLAC1 S-type anion channel family.</text>
</comment>
<keyword evidence="8 12" id="KW-1133">Transmembrane helix</keyword>
<evidence type="ECO:0000313" key="14">
    <source>
        <dbReference type="Proteomes" id="UP001567538"/>
    </source>
</evidence>
<reference evidence="13 14" key="1">
    <citation type="submission" date="2024-06" db="EMBL/GenBank/DDBJ databases">
        <title>A chromosome level genome sequence of Diviner's sage (Salvia divinorum).</title>
        <authorList>
            <person name="Ford S.A."/>
            <person name="Ro D.-K."/>
            <person name="Ness R.W."/>
            <person name="Phillips M.A."/>
        </authorList>
    </citation>
    <scope>NUCLEOTIDE SEQUENCE [LARGE SCALE GENOMIC DNA]</scope>
    <source>
        <strain evidence="13">SAF-2024a</strain>
        <tissue evidence="13">Leaf</tissue>
    </source>
</reference>
<feature type="transmembrane region" description="Helical" evidence="12">
    <location>
        <begin position="179"/>
        <end position="199"/>
    </location>
</feature>
<dbReference type="AlphaFoldDB" id="A0ABD1FN89"/>
<dbReference type="InterPro" id="IPR038665">
    <property type="entry name" value="Voltage-dep_anion_channel_sf"/>
</dbReference>
<dbReference type="InterPro" id="IPR030183">
    <property type="entry name" value="SLAC/SLAH"/>
</dbReference>
<evidence type="ECO:0000256" key="12">
    <source>
        <dbReference type="SAM" id="Phobius"/>
    </source>
</evidence>
<evidence type="ECO:0000256" key="5">
    <source>
        <dbReference type="ARBA" id="ARBA00022448"/>
    </source>
</evidence>
<proteinExistence type="inferred from homology"/>
<dbReference type="PANTHER" id="PTHR31269">
    <property type="entry name" value="S-TYPE ANION CHANNEL SLAH3"/>
    <property type="match status" value="1"/>
</dbReference>
<dbReference type="FunFam" id="1.50.10.150:FF:000003">
    <property type="entry name" value="S-type anion channel SLAH1"/>
    <property type="match status" value="1"/>
</dbReference>
<dbReference type="EMBL" id="JBEAFC010000014">
    <property type="protein sequence ID" value="KAL1533326.1"/>
    <property type="molecule type" value="Genomic_DNA"/>
</dbReference>
<feature type="transmembrane region" description="Helical" evidence="12">
    <location>
        <begin position="304"/>
        <end position="323"/>
    </location>
</feature>
<evidence type="ECO:0000256" key="2">
    <source>
        <dbReference type="ARBA" id="ARBA00004236"/>
    </source>
</evidence>